<organism evidence="9 10">
    <name type="scientific">Pyricularia grisea</name>
    <name type="common">Crabgrass-specific blast fungus</name>
    <name type="synonym">Magnaporthe grisea</name>
    <dbReference type="NCBI Taxonomy" id="148305"/>
    <lineage>
        <taxon>Eukaryota</taxon>
        <taxon>Fungi</taxon>
        <taxon>Dikarya</taxon>
        <taxon>Ascomycota</taxon>
        <taxon>Pezizomycotina</taxon>
        <taxon>Sordariomycetes</taxon>
        <taxon>Sordariomycetidae</taxon>
        <taxon>Magnaporthales</taxon>
        <taxon>Pyriculariaceae</taxon>
        <taxon>Pyricularia</taxon>
    </lineage>
</organism>
<dbReference type="GO" id="GO:0016020">
    <property type="term" value="C:membrane"/>
    <property type="evidence" value="ECO:0007669"/>
    <property type="project" value="UniProtKB-SubCell"/>
</dbReference>
<feature type="transmembrane region" description="Helical" evidence="7">
    <location>
        <begin position="42"/>
        <end position="63"/>
    </location>
</feature>
<dbReference type="RefSeq" id="XP_030987993.1">
    <property type="nucleotide sequence ID" value="XM_031121045.1"/>
</dbReference>
<reference evidence="10" key="3">
    <citation type="submission" date="2025-08" db="UniProtKB">
        <authorList>
            <consortium name="RefSeq"/>
        </authorList>
    </citation>
    <scope>IDENTIFICATION</scope>
    <source>
        <strain evidence="10">NI907</strain>
    </source>
</reference>
<evidence type="ECO:0000256" key="1">
    <source>
        <dbReference type="ARBA" id="ARBA00004141"/>
    </source>
</evidence>
<accession>A0A6P8BL21</accession>
<comment type="subcellular location">
    <subcellularLocation>
        <location evidence="1">Membrane</location>
        <topology evidence="1">Multi-pass membrane protein</topology>
    </subcellularLocation>
</comment>
<evidence type="ECO:0000313" key="9">
    <source>
        <dbReference type="Proteomes" id="UP000515153"/>
    </source>
</evidence>
<dbReference type="InterPro" id="IPR049326">
    <property type="entry name" value="Rhodopsin_dom_fungi"/>
</dbReference>
<dbReference type="KEGG" id="pgri:PgNI_00968"/>
<feature type="compositionally biased region" description="Polar residues" evidence="6">
    <location>
        <begin position="361"/>
        <end position="373"/>
    </location>
</feature>
<evidence type="ECO:0000256" key="6">
    <source>
        <dbReference type="SAM" id="MobiDB-lite"/>
    </source>
</evidence>
<feature type="transmembrane region" description="Helical" evidence="7">
    <location>
        <begin position="75"/>
        <end position="100"/>
    </location>
</feature>
<reference evidence="10" key="1">
    <citation type="journal article" date="2019" name="Mol. Biol. Evol.">
        <title>Blast fungal genomes show frequent chromosomal changes, gene gains and losses, and effector gene turnover.</title>
        <authorList>
            <person name="Gomez Luciano L.B."/>
            <person name="Jason Tsai I."/>
            <person name="Chuma I."/>
            <person name="Tosa Y."/>
            <person name="Chen Y.H."/>
            <person name="Li J.Y."/>
            <person name="Li M.Y."/>
            <person name="Jade Lu M.Y."/>
            <person name="Nakayashiki H."/>
            <person name="Li W.H."/>
        </authorList>
    </citation>
    <scope>NUCLEOTIDE SEQUENCE</scope>
    <source>
        <strain evidence="10">NI907</strain>
    </source>
</reference>
<feature type="transmembrane region" description="Helical" evidence="7">
    <location>
        <begin position="120"/>
        <end position="136"/>
    </location>
</feature>
<comment type="similarity">
    <text evidence="5">Belongs to the SAT4 family.</text>
</comment>
<name>A0A6P8BL21_PYRGI</name>
<evidence type="ECO:0000313" key="10">
    <source>
        <dbReference type="RefSeq" id="XP_030987993.1"/>
    </source>
</evidence>
<keyword evidence="4 7" id="KW-0472">Membrane</keyword>
<feature type="transmembrane region" description="Helical" evidence="7">
    <location>
        <begin position="275"/>
        <end position="299"/>
    </location>
</feature>
<dbReference type="AlphaFoldDB" id="A0A6P8BL21"/>
<dbReference type="PANTHER" id="PTHR33048">
    <property type="entry name" value="PTH11-LIKE INTEGRAL MEMBRANE PROTEIN (AFU_ORTHOLOGUE AFUA_5G11245)"/>
    <property type="match status" value="1"/>
</dbReference>
<feature type="transmembrane region" description="Helical" evidence="7">
    <location>
        <begin position="201"/>
        <end position="227"/>
    </location>
</feature>
<reference evidence="10" key="2">
    <citation type="submission" date="2019-10" db="EMBL/GenBank/DDBJ databases">
        <authorList>
            <consortium name="NCBI Genome Project"/>
        </authorList>
    </citation>
    <scope>NUCLEOTIDE SEQUENCE</scope>
    <source>
        <strain evidence="10">NI907</strain>
    </source>
</reference>
<sequence>MSKMVSLYSALAANVLSRQTTTTTGGDPGGGSDPSITSHDDRGGLILALMWTFLPLSGTFLGLRLYCRQWKRLQILWDDIFLIAAWLLLLLVAGLTTYIIKLGYGKHTYDVPLENVNTQALMVLINTTLSITAAAWSKTSFALTLLRIAGKRTRISIHILVISMNTLMGVSALLMWVNCKPLKKAWEPMLDGYCWDRKLDVIFSIISSSFSGFADLMLALLPWTVVLKLQMKTREKFGIALAMSMGIFAAVCAFIKCAFIPTLASDDFTYDGAPLIIWSTVEVAVTVIAASIPVLRVLFRDIASSRGYFQNGRGTADKKSASRHVNTSHQIRSLSDTINKHPQPMFGSSAHCTVERHMEDSSSTAGLENSRSIQTRRDFEVDSESFEMNSIHDETQDKKHRAMVV</sequence>
<keyword evidence="2 7" id="KW-0812">Transmembrane</keyword>
<feature type="region of interest" description="Disordered" evidence="6">
    <location>
        <begin position="357"/>
        <end position="405"/>
    </location>
</feature>
<dbReference type="InterPro" id="IPR052337">
    <property type="entry name" value="SAT4-like"/>
</dbReference>
<dbReference type="Proteomes" id="UP000515153">
    <property type="component" value="Unplaced"/>
</dbReference>
<keyword evidence="3 7" id="KW-1133">Transmembrane helix</keyword>
<feature type="transmembrane region" description="Helical" evidence="7">
    <location>
        <begin position="239"/>
        <end position="263"/>
    </location>
</feature>
<gene>
    <name evidence="10" type="ORF">PgNI_00968</name>
</gene>
<evidence type="ECO:0000256" key="5">
    <source>
        <dbReference type="ARBA" id="ARBA00038359"/>
    </source>
</evidence>
<dbReference type="PANTHER" id="PTHR33048:SF42">
    <property type="entry name" value="INTEGRAL MEMBRANE PROTEIN"/>
    <property type="match status" value="1"/>
</dbReference>
<proteinExistence type="inferred from homology"/>
<feature type="domain" description="Rhodopsin" evidence="8">
    <location>
        <begin position="63"/>
        <end position="300"/>
    </location>
</feature>
<feature type="transmembrane region" description="Helical" evidence="7">
    <location>
        <begin position="157"/>
        <end position="177"/>
    </location>
</feature>
<dbReference type="Pfam" id="PF20684">
    <property type="entry name" value="Fung_rhodopsin"/>
    <property type="match status" value="1"/>
</dbReference>
<evidence type="ECO:0000256" key="3">
    <source>
        <dbReference type="ARBA" id="ARBA00022989"/>
    </source>
</evidence>
<evidence type="ECO:0000256" key="4">
    <source>
        <dbReference type="ARBA" id="ARBA00023136"/>
    </source>
</evidence>
<evidence type="ECO:0000259" key="8">
    <source>
        <dbReference type="Pfam" id="PF20684"/>
    </source>
</evidence>
<protein>
    <recommendedName>
        <fullName evidence="8">Rhodopsin domain-containing protein</fullName>
    </recommendedName>
</protein>
<evidence type="ECO:0000256" key="2">
    <source>
        <dbReference type="ARBA" id="ARBA00022692"/>
    </source>
</evidence>
<keyword evidence="9" id="KW-1185">Reference proteome</keyword>
<evidence type="ECO:0000256" key="7">
    <source>
        <dbReference type="SAM" id="Phobius"/>
    </source>
</evidence>
<dbReference type="GeneID" id="41955959"/>